<dbReference type="Gene3D" id="2.60.120.10">
    <property type="entry name" value="Jelly Rolls"/>
    <property type="match status" value="1"/>
</dbReference>
<gene>
    <name evidence="2" type="ORF">EDC22_103167</name>
</gene>
<name>A0A4R3MDL7_9HYPH</name>
<organism evidence="2 3">
    <name type="scientific">Tepidamorphus gemmatus</name>
    <dbReference type="NCBI Taxonomy" id="747076"/>
    <lineage>
        <taxon>Bacteria</taxon>
        <taxon>Pseudomonadati</taxon>
        <taxon>Pseudomonadota</taxon>
        <taxon>Alphaproteobacteria</taxon>
        <taxon>Hyphomicrobiales</taxon>
        <taxon>Tepidamorphaceae</taxon>
        <taxon>Tepidamorphus</taxon>
    </lineage>
</organism>
<dbReference type="EMBL" id="SMAK01000003">
    <property type="protein sequence ID" value="TCT11854.1"/>
    <property type="molecule type" value="Genomic_DNA"/>
</dbReference>
<dbReference type="SUPFAM" id="SSF51206">
    <property type="entry name" value="cAMP-binding domain-like"/>
    <property type="match status" value="1"/>
</dbReference>
<dbReference type="CDD" id="cd00038">
    <property type="entry name" value="CAP_ED"/>
    <property type="match status" value="1"/>
</dbReference>
<dbReference type="GO" id="GO:0005829">
    <property type="term" value="C:cytosol"/>
    <property type="evidence" value="ECO:0007669"/>
    <property type="project" value="TreeGrafter"/>
</dbReference>
<protein>
    <submittedName>
        <fullName evidence="2">Cyclic nucleotide-binding protein</fullName>
    </submittedName>
</protein>
<evidence type="ECO:0000259" key="1">
    <source>
        <dbReference type="PROSITE" id="PS50042"/>
    </source>
</evidence>
<accession>A0A4R3MDL7</accession>
<dbReference type="AlphaFoldDB" id="A0A4R3MDL7"/>
<dbReference type="SMART" id="SM00100">
    <property type="entry name" value="cNMP"/>
    <property type="match status" value="1"/>
</dbReference>
<dbReference type="PANTHER" id="PTHR24567">
    <property type="entry name" value="CRP FAMILY TRANSCRIPTIONAL REGULATORY PROTEIN"/>
    <property type="match status" value="1"/>
</dbReference>
<evidence type="ECO:0000313" key="3">
    <source>
        <dbReference type="Proteomes" id="UP000295678"/>
    </source>
</evidence>
<dbReference type="OrthoDB" id="9807547at2"/>
<feature type="domain" description="Cyclic nucleotide-binding" evidence="1">
    <location>
        <begin position="15"/>
        <end position="134"/>
    </location>
</feature>
<dbReference type="InterPro" id="IPR018490">
    <property type="entry name" value="cNMP-bd_dom_sf"/>
</dbReference>
<comment type="caution">
    <text evidence="2">The sequence shown here is derived from an EMBL/GenBank/DDBJ whole genome shotgun (WGS) entry which is preliminary data.</text>
</comment>
<keyword evidence="3" id="KW-1185">Reference proteome</keyword>
<proteinExistence type="predicted"/>
<dbReference type="PROSITE" id="PS50042">
    <property type="entry name" value="CNMP_BINDING_3"/>
    <property type="match status" value="1"/>
</dbReference>
<dbReference type="PANTHER" id="PTHR24567:SF74">
    <property type="entry name" value="HTH-TYPE TRANSCRIPTIONAL REGULATOR ARCR"/>
    <property type="match status" value="1"/>
</dbReference>
<dbReference type="GO" id="GO:0003700">
    <property type="term" value="F:DNA-binding transcription factor activity"/>
    <property type="evidence" value="ECO:0007669"/>
    <property type="project" value="TreeGrafter"/>
</dbReference>
<dbReference type="InterPro" id="IPR050397">
    <property type="entry name" value="Env_Response_Regulators"/>
</dbReference>
<dbReference type="InterPro" id="IPR014710">
    <property type="entry name" value="RmlC-like_jellyroll"/>
</dbReference>
<dbReference type="Proteomes" id="UP000295678">
    <property type="component" value="Unassembled WGS sequence"/>
</dbReference>
<evidence type="ECO:0000313" key="2">
    <source>
        <dbReference type="EMBL" id="TCT11854.1"/>
    </source>
</evidence>
<reference evidence="2 3" key="1">
    <citation type="submission" date="2019-03" db="EMBL/GenBank/DDBJ databases">
        <title>Genomic Encyclopedia of Type Strains, Phase IV (KMG-IV): sequencing the most valuable type-strain genomes for metagenomic binning, comparative biology and taxonomic classification.</title>
        <authorList>
            <person name="Goeker M."/>
        </authorList>
    </citation>
    <scope>NUCLEOTIDE SEQUENCE [LARGE SCALE GENOMIC DNA]</scope>
    <source>
        <strain evidence="2 3">DSM 19345</strain>
    </source>
</reference>
<dbReference type="RefSeq" id="WP_132805756.1">
    <property type="nucleotide sequence ID" value="NZ_SMAK01000003.1"/>
</dbReference>
<dbReference type="Pfam" id="PF00027">
    <property type="entry name" value="cNMP_binding"/>
    <property type="match status" value="1"/>
</dbReference>
<sequence length="161" mass="17572">MTLDHDVLLLKSIPLLADFSVEQLRLIAFSAEPHTLPPGTILFREGAEAEGGYLVLSGAVRLVRERGGVAEEVAVAGPGALIGELALLCPTTRPVTAEIIEPTELYAITRRLLRRVLQEYPEMAERMRASLSLRLRALMDELGHTRARLLAVDGADPAARR</sequence>
<dbReference type="InterPro" id="IPR000595">
    <property type="entry name" value="cNMP-bd_dom"/>
</dbReference>